<name>A0ABW3I6W1_9PAST</name>
<sequence>MKKAVKLTALSLALALGSSVAMADDNIGFVNVDYLIINHPTRPAELEKFNAEIKAPLEKLKNSEKALQEKKMSFEKEIEGKVKALEKDAKKLRQADIKKRQDEINKLAEKRNAELNALVAEHQKNVAKFDQDNQKRDHELTKRFLNDIAEATKKVAKEKNFTAVLEERNAVYIADGKNITQDVLKALPAPAKAK</sequence>
<organism evidence="5 6">
    <name type="scientific">Seminibacterium arietis</name>
    <dbReference type="NCBI Taxonomy" id="1173502"/>
    <lineage>
        <taxon>Bacteria</taxon>
        <taxon>Pseudomonadati</taxon>
        <taxon>Pseudomonadota</taxon>
        <taxon>Gammaproteobacteria</taxon>
        <taxon>Pasteurellales</taxon>
        <taxon>Pasteurellaceae</taxon>
        <taxon>Seminibacterium</taxon>
    </lineage>
</organism>
<feature type="coiled-coil region" evidence="3">
    <location>
        <begin position="57"/>
        <end position="132"/>
    </location>
</feature>
<evidence type="ECO:0000256" key="1">
    <source>
        <dbReference type="ARBA" id="ARBA00009091"/>
    </source>
</evidence>
<accession>A0ABW3I6W1</accession>
<dbReference type="InterPro" id="IPR005632">
    <property type="entry name" value="Chaperone_Skp"/>
</dbReference>
<dbReference type="SMART" id="SM00935">
    <property type="entry name" value="OmpH"/>
    <property type="match status" value="1"/>
</dbReference>
<dbReference type="PANTHER" id="PTHR35089">
    <property type="entry name" value="CHAPERONE PROTEIN SKP"/>
    <property type="match status" value="1"/>
</dbReference>
<proteinExistence type="inferred from homology"/>
<dbReference type="InterPro" id="IPR024930">
    <property type="entry name" value="Skp_dom_sf"/>
</dbReference>
<feature type="chain" id="PRO_5046125692" evidence="4">
    <location>
        <begin position="24"/>
        <end position="194"/>
    </location>
</feature>
<keyword evidence="2 4" id="KW-0732">Signal</keyword>
<dbReference type="PANTHER" id="PTHR35089:SF1">
    <property type="entry name" value="CHAPERONE PROTEIN SKP"/>
    <property type="match status" value="1"/>
</dbReference>
<protein>
    <submittedName>
        <fullName evidence="5">OmpH family outer membrane protein</fullName>
    </submittedName>
</protein>
<dbReference type="RefSeq" id="WP_380818717.1">
    <property type="nucleotide sequence ID" value="NZ_JBHTJN010000004.1"/>
</dbReference>
<dbReference type="EMBL" id="JBHTJN010000004">
    <property type="protein sequence ID" value="MFD0965680.1"/>
    <property type="molecule type" value="Genomic_DNA"/>
</dbReference>
<dbReference type="SUPFAM" id="SSF111384">
    <property type="entry name" value="OmpH-like"/>
    <property type="match status" value="1"/>
</dbReference>
<dbReference type="Pfam" id="PF03938">
    <property type="entry name" value="OmpH"/>
    <property type="match status" value="1"/>
</dbReference>
<feature type="signal peptide" evidence="4">
    <location>
        <begin position="1"/>
        <end position="23"/>
    </location>
</feature>
<dbReference type="Gene3D" id="3.30.910.20">
    <property type="entry name" value="Skp domain"/>
    <property type="match status" value="2"/>
</dbReference>
<dbReference type="Proteomes" id="UP001596996">
    <property type="component" value="Unassembled WGS sequence"/>
</dbReference>
<gene>
    <name evidence="5" type="ORF">ACFQ02_02230</name>
</gene>
<reference evidence="6" key="1">
    <citation type="journal article" date="2019" name="Int. J. Syst. Evol. Microbiol.">
        <title>The Global Catalogue of Microorganisms (GCM) 10K type strain sequencing project: providing services to taxonomists for standard genome sequencing and annotation.</title>
        <authorList>
            <consortium name="The Broad Institute Genomics Platform"/>
            <consortium name="The Broad Institute Genome Sequencing Center for Infectious Disease"/>
            <person name="Wu L."/>
            <person name="Ma J."/>
        </authorList>
    </citation>
    <scope>NUCLEOTIDE SEQUENCE [LARGE SCALE GENOMIC DNA]</scope>
    <source>
        <strain evidence="6">CCUG 61707</strain>
    </source>
</reference>
<evidence type="ECO:0000256" key="4">
    <source>
        <dbReference type="SAM" id="SignalP"/>
    </source>
</evidence>
<comment type="caution">
    <text evidence="5">The sequence shown here is derived from an EMBL/GenBank/DDBJ whole genome shotgun (WGS) entry which is preliminary data.</text>
</comment>
<comment type="similarity">
    <text evidence="1">Belongs to the Skp family.</text>
</comment>
<keyword evidence="6" id="KW-1185">Reference proteome</keyword>
<keyword evidence="3" id="KW-0175">Coiled coil</keyword>
<evidence type="ECO:0000313" key="5">
    <source>
        <dbReference type="EMBL" id="MFD0965680.1"/>
    </source>
</evidence>
<evidence type="ECO:0000256" key="3">
    <source>
        <dbReference type="SAM" id="Coils"/>
    </source>
</evidence>
<evidence type="ECO:0000256" key="2">
    <source>
        <dbReference type="ARBA" id="ARBA00022729"/>
    </source>
</evidence>
<evidence type="ECO:0000313" key="6">
    <source>
        <dbReference type="Proteomes" id="UP001596996"/>
    </source>
</evidence>